<evidence type="ECO:0000256" key="4">
    <source>
        <dbReference type="ARBA" id="ARBA00022833"/>
    </source>
</evidence>
<evidence type="ECO:0000256" key="1">
    <source>
        <dbReference type="ARBA" id="ARBA00022670"/>
    </source>
</evidence>
<keyword evidence="5 6" id="KW-0482">Metalloprotease</keyword>
<accession>A0ABU8EYS1</accession>
<protein>
    <submittedName>
        <fullName evidence="9">M48 family metallopeptidase</fullName>
    </submittedName>
</protein>
<feature type="domain" description="Peptidase M48" evidence="8">
    <location>
        <begin position="154"/>
        <end position="336"/>
    </location>
</feature>
<keyword evidence="10" id="KW-1185">Reference proteome</keyword>
<gene>
    <name evidence="9" type="ORF">WAE96_20760</name>
</gene>
<dbReference type="RefSeq" id="WP_336436960.1">
    <property type="nucleotide sequence ID" value="NZ_JBAWKS010000002.1"/>
</dbReference>
<comment type="cofactor">
    <cofactor evidence="6">
        <name>Zn(2+)</name>
        <dbReference type="ChEBI" id="CHEBI:29105"/>
    </cofactor>
    <text evidence="6">Binds 1 zinc ion per subunit.</text>
</comment>
<dbReference type="Gene3D" id="3.30.2010.10">
    <property type="entry name" value="Metalloproteases ('zincins'), catalytic domain"/>
    <property type="match status" value="1"/>
</dbReference>
<keyword evidence="3 6" id="KW-0378">Hydrolase</keyword>
<evidence type="ECO:0000256" key="3">
    <source>
        <dbReference type="ARBA" id="ARBA00022801"/>
    </source>
</evidence>
<dbReference type="CDD" id="cd07332">
    <property type="entry name" value="M48C_Oma1_like"/>
    <property type="match status" value="1"/>
</dbReference>
<proteinExistence type="inferred from homology"/>
<dbReference type="EMBL" id="JBAWKS010000002">
    <property type="protein sequence ID" value="MEI4552122.1"/>
    <property type="molecule type" value="Genomic_DNA"/>
</dbReference>
<dbReference type="InterPro" id="IPR051156">
    <property type="entry name" value="Mito/Outer_Membr_Metalloprot"/>
</dbReference>
<evidence type="ECO:0000313" key="10">
    <source>
        <dbReference type="Proteomes" id="UP001382455"/>
    </source>
</evidence>
<organism evidence="9 10">
    <name type="scientific">Pseudoalteromonas spongiae</name>
    <dbReference type="NCBI Taxonomy" id="298657"/>
    <lineage>
        <taxon>Bacteria</taxon>
        <taxon>Pseudomonadati</taxon>
        <taxon>Pseudomonadota</taxon>
        <taxon>Gammaproteobacteria</taxon>
        <taxon>Alteromonadales</taxon>
        <taxon>Pseudoalteromonadaceae</taxon>
        <taxon>Pseudoalteromonas</taxon>
    </lineage>
</organism>
<dbReference type="Proteomes" id="UP001382455">
    <property type="component" value="Unassembled WGS sequence"/>
</dbReference>
<dbReference type="PANTHER" id="PTHR22726:SF1">
    <property type="entry name" value="METALLOENDOPEPTIDASE OMA1, MITOCHONDRIAL"/>
    <property type="match status" value="1"/>
</dbReference>
<evidence type="ECO:0000259" key="8">
    <source>
        <dbReference type="Pfam" id="PF01435"/>
    </source>
</evidence>
<name>A0ABU8EYS1_9GAMM</name>
<keyword evidence="1 6" id="KW-0645">Protease</keyword>
<dbReference type="PANTHER" id="PTHR22726">
    <property type="entry name" value="METALLOENDOPEPTIDASE OMA1"/>
    <property type="match status" value="1"/>
</dbReference>
<dbReference type="InterPro" id="IPR001915">
    <property type="entry name" value="Peptidase_M48"/>
</dbReference>
<evidence type="ECO:0000256" key="6">
    <source>
        <dbReference type="RuleBase" id="RU003983"/>
    </source>
</evidence>
<keyword evidence="7" id="KW-0812">Transmembrane</keyword>
<evidence type="ECO:0000256" key="7">
    <source>
        <dbReference type="SAM" id="Phobius"/>
    </source>
</evidence>
<evidence type="ECO:0000256" key="5">
    <source>
        <dbReference type="ARBA" id="ARBA00023049"/>
    </source>
</evidence>
<dbReference type="Pfam" id="PF01435">
    <property type="entry name" value="Peptidase_M48"/>
    <property type="match status" value="1"/>
</dbReference>
<reference evidence="9 10" key="1">
    <citation type="submission" date="2023-12" db="EMBL/GenBank/DDBJ databases">
        <title>Friends and Foes: Symbiotic and Algicidal bacterial influence on Karenia brevis blooms.</title>
        <authorList>
            <person name="Fei C."/>
            <person name="Mohamed A.R."/>
            <person name="Booker A."/>
            <person name="Arshad M."/>
            <person name="Klass S."/>
            <person name="Ahn S."/>
            <person name="Gilbert P.M."/>
            <person name="Heil C.A."/>
            <person name="Martinez J.M."/>
            <person name="Amin S.A."/>
        </authorList>
    </citation>
    <scope>NUCLEOTIDE SEQUENCE [LARGE SCALE GENOMIC DNA]</scope>
    <source>
        <strain evidence="9 10">CE15</strain>
    </source>
</reference>
<keyword evidence="7" id="KW-1133">Transmembrane helix</keyword>
<keyword evidence="2" id="KW-0479">Metal-binding</keyword>
<keyword evidence="4 6" id="KW-0862">Zinc</keyword>
<feature type="transmembrane region" description="Helical" evidence="7">
    <location>
        <begin position="92"/>
        <end position="117"/>
    </location>
</feature>
<sequence>MSQLVDGKLYQAGSTRSCAVKLVVTESHISIIQDGVEYGAHNLSSISLSDAIPGVATEVRFENGDMFIPDDKSWRVQRQTGSLLSTLESHKISVFASIILAPLLIYWLIMVAMPALASKSVDWLPPSVPNYMGEQSFTILEKAFLEPSELDEPTQQHIEQLFSNATTALNLDKERYQIFTYQSAYFGANALALPDGTVIVTDDLITQLRTYDESKLDSMLMAIILHEIGHVEGKHGMRLVAQSLSNAIVFALLFGDLETVGELFVGASSTLVQASFSRDMESEADDFALQHLAKLGYSPSAFADAMDSFDANGSGDFLKYLSSHPAIKERIEKAKRFK</sequence>
<evidence type="ECO:0000256" key="2">
    <source>
        <dbReference type="ARBA" id="ARBA00022723"/>
    </source>
</evidence>
<keyword evidence="7" id="KW-0472">Membrane</keyword>
<evidence type="ECO:0000313" key="9">
    <source>
        <dbReference type="EMBL" id="MEI4552122.1"/>
    </source>
</evidence>
<comment type="similarity">
    <text evidence="6">Belongs to the peptidase M48 family.</text>
</comment>
<comment type="caution">
    <text evidence="9">The sequence shown here is derived from an EMBL/GenBank/DDBJ whole genome shotgun (WGS) entry which is preliminary data.</text>
</comment>